<organism evidence="2 3">
    <name type="scientific">Streptacidiphilus alkalitolerans</name>
    <dbReference type="NCBI Taxonomy" id="3342712"/>
    <lineage>
        <taxon>Bacteria</taxon>
        <taxon>Bacillati</taxon>
        <taxon>Actinomycetota</taxon>
        <taxon>Actinomycetes</taxon>
        <taxon>Kitasatosporales</taxon>
        <taxon>Streptomycetaceae</taxon>
        <taxon>Streptacidiphilus</taxon>
    </lineage>
</organism>
<proteinExistence type="predicted"/>
<dbReference type="SUPFAM" id="SSF160631">
    <property type="entry name" value="SMI1/KNR4-like"/>
    <property type="match status" value="1"/>
</dbReference>
<dbReference type="InterPro" id="IPR037883">
    <property type="entry name" value="Knr4/Smi1-like_sf"/>
</dbReference>
<feature type="region of interest" description="Disordered" evidence="1">
    <location>
        <begin position="1"/>
        <end position="20"/>
    </location>
</feature>
<dbReference type="EMBL" id="JBHEZX010000041">
    <property type="protein sequence ID" value="MFC1415035.1"/>
    <property type="molecule type" value="Genomic_DNA"/>
</dbReference>
<evidence type="ECO:0000256" key="1">
    <source>
        <dbReference type="SAM" id="MobiDB-lite"/>
    </source>
</evidence>
<dbReference type="RefSeq" id="WP_380519518.1">
    <property type="nucleotide sequence ID" value="NZ_JBHEZX010000041.1"/>
</dbReference>
<comment type="caution">
    <text evidence="2">The sequence shown here is derived from an EMBL/GenBank/DDBJ whole genome shotgun (WGS) entry which is preliminary data.</text>
</comment>
<feature type="compositionally biased region" description="Basic and acidic residues" evidence="1">
    <location>
        <begin position="8"/>
        <end position="20"/>
    </location>
</feature>
<name>A0ABV6VMR4_9ACTN</name>
<dbReference type="Proteomes" id="UP001592582">
    <property type="component" value="Unassembled WGS sequence"/>
</dbReference>
<sequence length="207" mass="22803">MAAWGKAQESDGDRRGTVSPEDRVRTLTAAVVDGTTAVAGQVRGLSDDEIHRIERDQPALLADAYRCFLAVIGGGAGHFLQGSDVFYPAVIGLGESARELLAENDVPFVLAESDRVILMHQGYAFDFLHGPGPDPEVWSYCEGDGPGDVPTLSFTRFTDWLQAHVTQQTEAWARLVPWYEAEKQKKPGDRRVYFSRRHPDGSVSDEL</sequence>
<feature type="region of interest" description="Disordered" evidence="1">
    <location>
        <begin position="185"/>
        <end position="207"/>
    </location>
</feature>
<accession>A0ABV6VMR4</accession>
<protein>
    <submittedName>
        <fullName evidence="2">SMI1/KNR4 family protein</fullName>
    </submittedName>
</protein>
<evidence type="ECO:0000313" key="3">
    <source>
        <dbReference type="Proteomes" id="UP001592582"/>
    </source>
</evidence>
<keyword evidence="3" id="KW-1185">Reference proteome</keyword>
<evidence type="ECO:0000313" key="2">
    <source>
        <dbReference type="EMBL" id="MFC1415035.1"/>
    </source>
</evidence>
<gene>
    <name evidence="2" type="ORF">ACEZDG_37850</name>
</gene>
<feature type="compositionally biased region" description="Basic and acidic residues" evidence="1">
    <location>
        <begin position="185"/>
        <end position="200"/>
    </location>
</feature>
<reference evidence="2 3" key="1">
    <citation type="submission" date="2024-09" db="EMBL/GenBank/DDBJ databases">
        <authorList>
            <person name="Lee S.D."/>
        </authorList>
    </citation>
    <scope>NUCLEOTIDE SEQUENCE [LARGE SCALE GENOMIC DNA]</scope>
    <source>
        <strain evidence="2 3">N1-1</strain>
    </source>
</reference>